<keyword evidence="1 3" id="KW-0732">Signal</keyword>
<dbReference type="Gene3D" id="3.60.21.10">
    <property type="match status" value="1"/>
</dbReference>
<evidence type="ECO:0000313" key="10">
    <source>
        <dbReference type="Proteomes" id="UP001195483"/>
    </source>
</evidence>
<keyword evidence="5" id="KW-1133">Transmembrane helix</keyword>
<dbReference type="PANTHER" id="PTHR45867">
    <property type="entry name" value="PURPLE ACID PHOSPHATASE"/>
    <property type="match status" value="1"/>
</dbReference>
<proteinExistence type="inferred from homology"/>
<keyword evidence="5" id="KW-0812">Transmembrane</keyword>
<dbReference type="InterPro" id="IPR004843">
    <property type="entry name" value="Calcineurin-like_PHP"/>
</dbReference>
<keyword evidence="3" id="KW-0378">Hydrolase</keyword>
<evidence type="ECO:0000259" key="8">
    <source>
        <dbReference type="Pfam" id="PF16656"/>
    </source>
</evidence>
<feature type="signal peptide" evidence="3">
    <location>
        <begin position="1"/>
        <end position="19"/>
    </location>
</feature>
<keyword evidence="5" id="KW-0472">Membrane</keyword>
<dbReference type="GO" id="GO:0003993">
    <property type="term" value="F:acid phosphatase activity"/>
    <property type="evidence" value="ECO:0007669"/>
    <property type="project" value="UniProtKB-EC"/>
</dbReference>
<reference evidence="9" key="1">
    <citation type="journal article" date="2021" name="Genome Biol. Evol.">
        <title>A High-Quality Reference Genome for a Parasitic Bivalve with Doubly Uniparental Inheritance (Bivalvia: Unionida).</title>
        <authorList>
            <person name="Smith C.H."/>
        </authorList>
    </citation>
    <scope>NUCLEOTIDE SEQUENCE</scope>
    <source>
        <strain evidence="9">CHS0354</strain>
    </source>
</reference>
<sequence>MFVGTCMTLLTLYVITVRGSVDEDKVLCLPQQAHLAYGDTVRHMVVMWSTMQNCSTEVRYGSGPWNLDLTASGKSIYFAENQMGLQYIHRVVLENLEPGITYYYTPVSNSISSGPFYFKMPPSGQDWSPEFMLYGDLGLHSESIPRLTAEALKGEYTAVLHVGDFAYNLHDNINMENASDCTKTTQVGDSFMQMIQGMTSHVAYMTSPGNHEIDNDTFAHYRNRFSMPQSEWPIPLHQMWYSIDIGIVHFLSYSSETFFTSNGAYVNAQYEWIKQDLLVANQNRDKCPWVIAFGHRPMYCSNNDGDDCTKTDSKVRKGFEDLFYEYGVDVVIQAHEHSYERLWPMYKGVVLAKNYTNPIAPVQLITGAAGSKHGIDDFNNSKIADWSAFHIGNKSFNSYGRIVVTNRTHLYWEQISVAGGQVLDSIWITQTNHGPFDKAKLTSDVKEKIDESIKNEQIITRANSKPKTTDTSVEKGDEGSIFNDITTRIAMGVGFGVLFLGFFATVCIVHRCKKKRSKSYRRWETLDYGRKFYNNVKNSEKDADDFESEVSDGTTKLLDKD</sequence>
<keyword evidence="2" id="KW-0325">Glycoprotein</keyword>
<evidence type="ECO:0000256" key="3">
    <source>
        <dbReference type="RuleBase" id="RU361203"/>
    </source>
</evidence>
<evidence type="ECO:0000256" key="2">
    <source>
        <dbReference type="ARBA" id="ARBA00023180"/>
    </source>
</evidence>
<dbReference type="Pfam" id="PF00149">
    <property type="entry name" value="Metallophos"/>
    <property type="match status" value="1"/>
</dbReference>
<evidence type="ECO:0000256" key="4">
    <source>
        <dbReference type="SAM" id="MobiDB-lite"/>
    </source>
</evidence>
<feature type="chain" id="PRO_5041781483" description="Purple acid phosphatase" evidence="3">
    <location>
        <begin position="20"/>
        <end position="561"/>
    </location>
</feature>
<evidence type="ECO:0000313" key="9">
    <source>
        <dbReference type="EMBL" id="KAK3589322.1"/>
    </source>
</evidence>
<dbReference type="EMBL" id="JAEAOA010001605">
    <property type="protein sequence ID" value="KAK3589322.1"/>
    <property type="molecule type" value="Genomic_DNA"/>
</dbReference>
<dbReference type="InterPro" id="IPR041792">
    <property type="entry name" value="MPP_PAP"/>
</dbReference>
<comment type="similarity">
    <text evidence="3">Belongs to the metallophosphoesterase superfamily. Purple acid phosphatase family.</text>
</comment>
<feature type="domain" description="Purple acid phosphatase C-terminal" evidence="7">
    <location>
        <begin position="360"/>
        <end position="425"/>
    </location>
</feature>
<dbReference type="CDD" id="cd00839">
    <property type="entry name" value="MPP_PAPs"/>
    <property type="match status" value="1"/>
</dbReference>
<dbReference type="EC" id="3.1.3.2" evidence="3"/>
<dbReference type="Proteomes" id="UP001195483">
    <property type="component" value="Unassembled WGS sequence"/>
</dbReference>
<evidence type="ECO:0000256" key="1">
    <source>
        <dbReference type="ARBA" id="ARBA00022729"/>
    </source>
</evidence>
<feature type="domain" description="Purple acid phosphatase N-terminal" evidence="8">
    <location>
        <begin position="30"/>
        <end position="119"/>
    </location>
</feature>
<evidence type="ECO:0000256" key="5">
    <source>
        <dbReference type="SAM" id="Phobius"/>
    </source>
</evidence>
<evidence type="ECO:0000259" key="6">
    <source>
        <dbReference type="Pfam" id="PF00149"/>
    </source>
</evidence>
<keyword evidence="10" id="KW-1185">Reference proteome</keyword>
<organism evidence="9 10">
    <name type="scientific">Potamilus streckersoni</name>
    <dbReference type="NCBI Taxonomy" id="2493646"/>
    <lineage>
        <taxon>Eukaryota</taxon>
        <taxon>Metazoa</taxon>
        <taxon>Spiralia</taxon>
        <taxon>Lophotrochozoa</taxon>
        <taxon>Mollusca</taxon>
        <taxon>Bivalvia</taxon>
        <taxon>Autobranchia</taxon>
        <taxon>Heteroconchia</taxon>
        <taxon>Palaeoheterodonta</taxon>
        <taxon>Unionida</taxon>
        <taxon>Unionoidea</taxon>
        <taxon>Unionidae</taxon>
        <taxon>Ambleminae</taxon>
        <taxon>Lampsilini</taxon>
        <taxon>Potamilus</taxon>
    </lineage>
</organism>
<dbReference type="AlphaFoldDB" id="A0AAE0VU73"/>
<dbReference type="SUPFAM" id="SSF56300">
    <property type="entry name" value="Metallo-dependent phosphatases"/>
    <property type="match status" value="1"/>
</dbReference>
<comment type="caution">
    <text evidence="9">The sequence shown here is derived from an EMBL/GenBank/DDBJ whole genome shotgun (WGS) entry which is preliminary data.</text>
</comment>
<protein>
    <recommendedName>
        <fullName evidence="3">Purple acid phosphatase</fullName>
        <ecNumber evidence="3">3.1.3.2</ecNumber>
    </recommendedName>
</protein>
<dbReference type="InterPro" id="IPR008963">
    <property type="entry name" value="Purple_acid_Pase-like_N"/>
</dbReference>
<dbReference type="InterPro" id="IPR025733">
    <property type="entry name" value="PAPs_C"/>
</dbReference>
<dbReference type="SUPFAM" id="SSF49363">
    <property type="entry name" value="Purple acid phosphatase, N-terminal domain"/>
    <property type="match status" value="1"/>
</dbReference>
<dbReference type="InterPro" id="IPR015914">
    <property type="entry name" value="PAPs_N"/>
</dbReference>
<feature type="transmembrane region" description="Helical" evidence="5">
    <location>
        <begin position="489"/>
        <end position="512"/>
    </location>
</feature>
<gene>
    <name evidence="9" type="ORF">CHS0354_026980</name>
</gene>
<feature type="domain" description="Calcineurin-like phosphoesterase" evidence="6">
    <location>
        <begin position="132"/>
        <end position="339"/>
    </location>
</feature>
<reference evidence="9" key="3">
    <citation type="submission" date="2023-05" db="EMBL/GenBank/DDBJ databases">
        <authorList>
            <person name="Smith C.H."/>
        </authorList>
    </citation>
    <scope>NUCLEOTIDE SEQUENCE</scope>
    <source>
        <strain evidence="9">CHS0354</strain>
        <tissue evidence="9">Mantle</tissue>
    </source>
</reference>
<dbReference type="GO" id="GO:0046872">
    <property type="term" value="F:metal ion binding"/>
    <property type="evidence" value="ECO:0007669"/>
    <property type="project" value="InterPro"/>
</dbReference>
<comment type="catalytic activity">
    <reaction evidence="3">
        <text>a phosphate monoester + H2O = an alcohol + phosphate</text>
        <dbReference type="Rhea" id="RHEA:15017"/>
        <dbReference type="ChEBI" id="CHEBI:15377"/>
        <dbReference type="ChEBI" id="CHEBI:30879"/>
        <dbReference type="ChEBI" id="CHEBI:43474"/>
        <dbReference type="ChEBI" id="CHEBI:67140"/>
        <dbReference type="EC" id="3.1.3.2"/>
    </reaction>
</comment>
<name>A0AAE0VU73_9BIVA</name>
<dbReference type="InterPro" id="IPR029052">
    <property type="entry name" value="Metallo-depent_PP-like"/>
</dbReference>
<evidence type="ECO:0000259" key="7">
    <source>
        <dbReference type="Pfam" id="PF14008"/>
    </source>
</evidence>
<accession>A0AAE0VU73</accession>
<dbReference type="Gene3D" id="2.60.40.380">
    <property type="entry name" value="Purple acid phosphatase-like, N-terminal"/>
    <property type="match status" value="1"/>
</dbReference>
<reference evidence="9" key="2">
    <citation type="journal article" date="2021" name="Genome Biol. Evol.">
        <title>Developing a high-quality reference genome for a parasitic bivalve with doubly uniparental inheritance (Bivalvia: Unionida).</title>
        <authorList>
            <person name="Smith C.H."/>
        </authorList>
    </citation>
    <scope>NUCLEOTIDE SEQUENCE</scope>
    <source>
        <strain evidence="9">CHS0354</strain>
        <tissue evidence="9">Mantle</tissue>
    </source>
</reference>
<dbReference type="PANTHER" id="PTHR45867:SF10">
    <property type="entry name" value="PURPLE ACID PHOSPHATASE"/>
    <property type="match status" value="1"/>
</dbReference>
<feature type="region of interest" description="Disordered" evidence="4">
    <location>
        <begin position="542"/>
        <end position="561"/>
    </location>
</feature>
<dbReference type="Pfam" id="PF14008">
    <property type="entry name" value="Metallophos_C"/>
    <property type="match status" value="1"/>
</dbReference>
<dbReference type="Pfam" id="PF16656">
    <property type="entry name" value="Pur_ac_phosph_N"/>
    <property type="match status" value="1"/>
</dbReference>